<protein>
    <submittedName>
        <fullName evidence="2">Uncharacterized protein</fullName>
    </submittedName>
</protein>
<evidence type="ECO:0000313" key="2">
    <source>
        <dbReference type="EMBL" id="WAH36334.1"/>
    </source>
</evidence>
<organism evidence="2 4">
    <name type="scientific">Alicyclobacillus dauci</name>
    <dbReference type="NCBI Taxonomy" id="1475485"/>
    <lineage>
        <taxon>Bacteria</taxon>
        <taxon>Bacillati</taxon>
        <taxon>Bacillota</taxon>
        <taxon>Bacilli</taxon>
        <taxon>Bacillales</taxon>
        <taxon>Alicyclobacillaceae</taxon>
        <taxon>Alicyclobacillus</taxon>
    </lineage>
</organism>
<keyword evidence="1" id="KW-1133">Transmembrane helix</keyword>
<geneLocation type="plasmid" evidence="3 4">
    <name>unnamed1</name>
</geneLocation>
<keyword evidence="4" id="KW-1185">Reference proteome</keyword>
<evidence type="ECO:0000256" key="1">
    <source>
        <dbReference type="SAM" id="Phobius"/>
    </source>
</evidence>
<keyword evidence="3" id="KW-0614">Plasmid</keyword>
<keyword evidence="1" id="KW-0812">Transmembrane</keyword>
<dbReference type="Proteomes" id="UP001164803">
    <property type="component" value="Chromosome"/>
</dbReference>
<sequence length="55" mass="5935">MGGLLLTAKLPLQMNFLAFAIPSVIAASALVFIQQQYGFGMPRLRNGKALELEAN</sequence>
<evidence type="ECO:0000313" key="3">
    <source>
        <dbReference type="EMBL" id="WAH39398.1"/>
    </source>
</evidence>
<dbReference type="EMBL" id="CP104065">
    <property type="protein sequence ID" value="WAH39398.1"/>
    <property type="molecule type" value="Genomic_DNA"/>
</dbReference>
<dbReference type="EMBL" id="CP104064">
    <property type="protein sequence ID" value="WAH36334.1"/>
    <property type="molecule type" value="Genomic_DNA"/>
</dbReference>
<proteinExistence type="predicted"/>
<dbReference type="RefSeq" id="WP_268043663.1">
    <property type="nucleotide sequence ID" value="NZ_CP104064.1"/>
</dbReference>
<name>A0ABY6Z0E6_9BACL</name>
<accession>A0ABY6Z0E6</accession>
<keyword evidence="1" id="KW-0472">Membrane</keyword>
<gene>
    <name evidence="2" type="ORF">NZD86_19205</name>
    <name evidence="3" type="ORF">NZD86_23850</name>
</gene>
<evidence type="ECO:0000313" key="4">
    <source>
        <dbReference type="Proteomes" id="UP001164803"/>
    </source>
</evidence>
<feature type="transmembrane region" description="Helical" evidence="1">
    <location>
        <begin position="12"/>
        <end position="33"/>
    </location>
</feature>
<dbReference type="Proteomes" id="UP001164803">
    <property type="component" value="Plasmid unnamed1"/>
</dbReference>
<reference evidence="2" key="1">
    <citation type="submission" date="2022-08" db="EMBL/GenBank/DDBJ databases">
        <title>Alicyclobacillus dauci DSM2870, complete genome.</title>
        <authorList>
            <person name="Wang Q."/>
            <person name="Cai R."/>
            <person name="Wang Z."/>
        </authorList>
    </citation>
    <scope>NUCLEOTIDE SEQUENCE</scope>
    <source>
        <strain evidence="2">DSM 28700</strain>
        <plasmid evidence="3">unnamed1</plasmid>
    </source>
</reference>